<keyword evidence="5" id="KW-0479">Metal-binding</keyword>
<organism evidence="12 13">
    <name type="scientific">Sellimonas intestinalis</name>
    <dbReference type="NCBI Taxonomy" id="1653434"/>
    <lineage>
        <taxon>Bacteria</taxon>
        <taxon>Bacillati</taxon>
        <taxon>Bacillota</taxon>
        <taxon>Clostridia</taxon>
        <taxon>Lachnospirales</taxon>
        <taxon>Lachnospiraceae</taxon>
        <taxon>Sellimonas</taxon>
    </lineage>
</organism>
<name>A0A3E3K5L3_9FIRM</name>
<accession>A0A3E3K5L3</accession>
<dbReference type="Proteomes" id="UP000261080">
    <property type="component" value="Unassembled WGS sequence"/>
</dbReference>
<evidence type="ECO:0000313" key="12">
    <source>
        <dbReference type="EMBL" id="RGE89987.1"/>
    </source>
</evidence>
<evidence type="ECO:0000256" key="2">
    <source>
        <dbReference type="ARBA" id="ARBA00003215"/>
    </source>
</evidence>
<comment type="function">
    <text evidence="2">Purine nucleoside enzyme that catalyzes the phosphorolysis of adenosine and inosine nucleosides, yielding D-ribose 1-phosphate and the respective free bases, adenine and hypoxanthine. Also catalyzes the phosphorolysis of S-methyl-5'-thioadenosine into adenine and S-methyl-5-thio-alpha-D-ribose 1-phosphate. Also has adenosine deaminase activity.</text>
</comment>
<keyword evidence="4" id="KW-0808">Transferase</keyword>
<evidence type="ECO:0000256" key="9">
    <source>
        <dbReference type="ARBA" id="ARBA00048968"/>
    </source>
</evidence>
<evidence type="ECO:0000256" key="4">
    <source>
        <dbReference type="ARBA" id="ARBA00022679"/>
    </source>
</evidence>
<evidence type="ECO:0000256" key="6">
    <source>
        <dbReference type="ARBA" id="ARBA00022801"/>
    </source>
</evidence>
<comment type="catalytic activity">
    <reaction evidence="10">
        <text>S-methyl-5'-thioadenosine + phosphate = 5-(methylsulfanyl)-alpha-D-ribose 1-phosphate + adenine</text>
        <dbReference type="Rhea" id="RHEA:11852"/>
        <dbReference type="ChEBI" id="CHEBI:16708"/>
        <dbReference type="ChEBI" id="CHEBI:17509"/>
        <dbReference type="ChEBI" id="CHEBI:43474"/>
        <dbReference type="ChEBI" id="CHEBI:58533"/>
        <dbReference type="EC" id="2.4.2.28"/>
    </reaction>
    <physiologicalReaction direction="left-to-right" evidence="10">
        <dbReference type="Rhea" id="RHEA:11853"/>
    </physiologicalReaction>
</comment>
<evidence type="ECO:0000256" key="8">
    <source>
        <dbReference type="ARBA" id="ARBA00047989"/>
    </source>
</evidence>
<comment type="catalytic activity">
    <reaction evidence="1">
        <text>inosine + phosphate = alpha-D-ribose 1-phosphate + hypoxanthine</text>
        <dbReference type="Rhea" id="RHEA:27646"/>
        <dbReference type="ChEBI" id="CHEBI:17368"/>
        <dbReference type="ChEBI" id="CHEBI:17596"/>
        <dbReference type="ChEBI" id="CHEBI:43474"/>
        <dbReference type="ChEBI" id="CHEBI:57720"/>
        <dbReference type="EC" id="2.4.2.1"/>
    </reaction>
    <physiologicalReaction direction="left-to-right" evidence="1">
        <dbReference type="Rhea" id="RHEA:27647"/>
    </physiologicalReaction>
</comment>
<dbReference type="Gene3D" id="3.60.140.10">
    <property type="entry name" value="CNF1/YfiH-like putative cysteine hydrolases"/>
    <property type="match status" value="1"/>
</dbReference>
<comment type="catalytic activity">
    <reaction evidence="9">
        <text>adenosine + phosphate = alpha-D-ribose 1-phosphate + adenine</text>
        <dbReference type="Rhea" id="RHEA:27642"/>
        <dbReference type="ChEBI" id="CHEBI:16335"/>
        <dbReference type="ChEBI" id="CHEBI:16708"/>
        <dbReference type="ChEBI" id="CHEBI:43474"/>
        <dbReference type="ChEBI" id="CHEBI:57720"/>
        <dbReference type="EC" id="2.4.2.1"/>
    </reaction>
    <physiologicalReaction direction="left-to-right" evidence="9">
        <dbReference type="Rhea" id="RHEA:27643"/>
    </physiologicalReaction>
</comment>
<dbReference type="Pfam" id="PF02578">
    <property type="entry name" value="Cu-oxidase_4"/>
    <property type="match status" value="1"/>
</dbReference>
<dbReference type="PANTHER" id="PTHR30616">
    <property type="entry name" value="UNCHARACTERIZED PROTEIN YFIH"/>
    <property type="match status" value="1"/>
</dbReference>
<dbReference type="InterPro" id="IPR003730">
    <property type="entry name" value="Cu_polyphenol_OxRdtase"/>
</dbReference>
<proteinExistence type="inferred from homology"/>
<dbReference type="AlphaFoldDB" id="A0A3E3K5L3"/>
<dbReference type="OrthoDB" id="4279at2"/>
<reference evidence="12 13" key="1">
    <citation type="submission" date="2018-08" db="EMBL/GenBank/DDBJ databases">
        <title>A genome reference for cultivated species of the human gut microbiota.</title>
        <authorList>
            <person name="Zou Y."/>
            <person name="Xue W."/>
            <person name="Luo G."/>
        </authorList>
    </citation>
    <scope>NUCLEOTIDE SEQUENCE [LARGE SCALE GENOMIC DNA]</scope>
    <source>
        <strain evidence="12 13">AF37-2AT</strain>
    </source>
</reference>
<protein>
    <recommendedName>
        <fullName evidence="11">Purine nucleoside phosphorylase</fullName>
    </recommendedName>
</protein>
<dbReference type="NCBIfam" id="TIGR00726">
    <property type="entry name" value="peptidoglycan editing factor PgeF"/>
    <property type="match status" value="1"/>
</dbReference>
<dbReference type="InterPro" id="IPR011324">
    <property type="entry name" value="Cytotoxic_necrot_fac-like_cat"/>
</dbReference>
<evidence type="ECO:0000313" key="13">
    <source>
        <dbReference type="Proteomes" id="UP000261080"/>
    </source>
</evidence>
<sequence>MNEWKRTNNQEDIVCRTGRNGVPYLSFPLLESCGLVKHGFSTRMGGVSTGIYESMNLSFSRGDEEAAVMENFARFGEAIGVRTSDMVFSRQTHTDHIRIVTEADRGKGITCSADYHDIDGLITDVPGLCLVTFYADCVPLFLVDPVRRVIGLSHSGWRGTVAGIGEKTVRKMAEVYKSRPEDILACIGPSICQSCYEVGSEVIDTFREVFPPCLWPEIFYEKPDGKYQLNLWKANEVVFTRAGILPEHIALTNICTNCNSDLLFSHRASHGQRGSLAAFLALSGDC</sequence>
<dbReference type="GO" id="GO:0005507">
    <property type="term" value="F:copper ion binding"/>
    <property type="evidence" value="ECO:0007669"/>
    <property type="project" value="TreeGrafter"/>
</dbReference>
<evidence type="ECO:0000256" key="10">
    <source>
        <dbReference type="ARBA" id="ARBA00049893"/>
    </source>
</evidence>
<comment type="caution">
    <text evidence="12">The sequence shown here is derived from an EMBL/GenBank/DDBJ whole genome shotgun (WGS) entry which is preliminary data.</text>
</comment>
<evidence type="ECO:0000256" key="3">
    <source>
        <dbReference type="ARBA" id="ARBA00007353"/>
    </source>
</evidence>
<evidence type="ECO:0000256" key="5">
    <source>
        <dbReference type="ARBA" id="ARBA00022723"/>
    </source>
</evidence>
<keyword evidence="7" id="KW-0862">Zinc</keyword>
<dbReference type="GO" id="GO:0016787">
    <property type="term" value="F:hydrolase activity"/>
    <property type="evidence" value="ECO:0007669"/>
    <property type="project" value="UniProtKB-KW"/>
</dbReference>
<dbReference type="SUPFAM" id="SSF64438">
    <property type="entry name" value="CNF1/YfiH-like putative cysteine hydrolases"/>
    <property type="match status" value="1"/>
</dbReference>
<dbReference type="EMBL" id="QVLX01000001">
    <property type="protein sequence ID" value="RGE89987.1"/>
    <property type="molecule type" value="Genomic_DNA"/>
</dbReference>
<dbReference type="GO" id="GO:0017061">
    <property type="term" value="F:S-methyl-5-thioadenosine phosphorylase activity"/>
    <property type="evidence" value="ECO:0007669"/>
    <property type="project" value="UniProtKB-EC"/>
</dbReference>
<dbReference type="RefSeq" id="WP_024732595.1">
    <property type="nucleotide sequence ID" value="NZ_CALBAT010000031.1"/>
</dbReference>
<comment type="catalytic activity">
    <reaction evidence="8">
        <text>adenosine + H2O + H(+) = inosine + NH4(+)</text>
        <dbReference type="Rhea" id="RHEA:24408"/>
        <dbReference type="ChEBI" id="CHEBI:15377"/>
        <dbReference type="ChEBI" id="CHEBI:15378"/>
        <dbReference type="ChEBI" id="CHEBI:16335"/>
        <dbReference type="ChEBI" id="CHEBI:17596"/>
        <dbReference type="ChEBI" id="CHEBI:28938"/>
        <dbReference type="EC" id="3.5.4.4"/>
    </reaction>
    <physiologicalReaction direction="left-to-right" evidence="8">
        <dbReference type="Rhea" id="RHEA:24409"/>
    </physiologicalReaction>
</comment>
<dbReference type="InterPro" id="IPR038371">
    <property type="entry name" value="Cu_polyphenol_OxRdtase_sf"/>
</dbReference>
<keyword evidence="6" id="KW-0378">Hydrolase</keyword>
<keyword evidence="13" id="KW-1185">Reference proteome</keyword>
<evidence type="ECO:0000256" key="11">
    <source>
        <dbReference type="RuleBase" id="RU361274"/>
    </source>
</evidence>
<dbReference type="PANTHER" id="PTHR30616:SF2">
    <property type="entry name" value="PURINE NUCLEOSIDE PHOSPHORYLASE LACC1"/>
    <property type="match status" value="1"/>
</dbReference>
<evidence type="ECO:0000256" key="1">
    <source>
        <dbReference type="ARBA" id="ARBA00000553"/>
    </source>
</evidence>
<evidence type="ECO:0000256" key="7">
    <source>
        <dbReference type="ARBA" id="ARBA00022833"/>
    </source>
</evidence>
<comment type="similarity">
    <text evidence="3 11">Belongs to the purine nucleoside phosphorylase YfiH/LACC1 family.</text>
</comment>
<dbReference type="CDD" id="cd16833">
    <property type="entry name" value="YfiH"/>
    <property type="match status" value="1"/>
</dbReference>
<gene>
    <name evidence="12" type="primary">pgeF</name>
    <name evidence="12" type="ORF">DW016_01625</name>
</gene>